<dbReference type="AlphaFoldDB" id="A0A672NG61"/>
<keyword evidence="3" id="KW-1185">Reference proteome</keyword>
<reference evidence="2" key="2">
    <citation type="submission" date="2025-09" db="UniProtKB">
        <authorList>
            <consortium name="Ensembl"/>
        </authorList>
    </citation>
    <scope>IDENTIFICATION</scope>
</reference>
<reference evidence="2" key="1">
    <citation type="submission" date="2025-08" db="UniProtKB">
        <authorList>
            <consortium name="Ensembl"/>
        </authorList>
    </citation>
    <scope>IDENTIFICATION</scope>
</reference>
<dbReference type="Gene3D" id="3.40.50.1470">
    <property type="entry name" value="Peptidyl-tRNA hydrolase"/>
    <property type="match status" value="1"/>
</dbReference>
<name>A0A672NG61_SINGR</name>
<sequence length="165" mass="18336">MKKSDPCVHVTTISQILHKCGLYGRVARKRPLLKKGTLYTSGMAVLTMLAERLGAPDGWRSDRQVSGEQVRRIASSFPASKYLISPQHILLIHDELDKPLGKFGIKHGVSRNKNVLDTVMKQSVDVLLTYITDSQPQTSPAEGRSKNKARTLSPPQDTTEEQKQS</sequence>
<dbReference type="Ensembl" id="ENSSGRT00000052611.1">
    <property type="protein sequence ID" value="ENSSGRP00000049237.1"/>
    <property type="gene ID" value="ENSSGRG00000026169.1"/>
</dbReference>
<evidence type="ECO:0000313" key="3">
    <source>
        <dbReference type="Proteomes" id="UP000472262"/>
    </source>
</evidence>
<dbReference type="InParanoid" id="A0A672NG61"/>
<organism evidence="2 3">
    <name type="scientific">Sinocyclocheilus grahami</name>
    <name type="common">Dianchi golden-line fish</name>
    <name type="synonym">Barbus grahami</name>
    <dbReference type="NCBI Taxonomy" id="75366"/>
    <lineage>
        <taxon>Eukaryota</taxon>
        <taxon>Metazoa</taxon>
        <taxon>Chordata</taxon>
        <taxon>Craniata</taxon>
        <taxon>Vertebrata</taxon>
        <taxon>Euteleostomi</taxon>
        <taxon>Actinopterygii</taxon>
        <taxon>Neopterygii</taxon>
        <taxon>Teleostei</taxon>
        <taxon>Ostariophysi</taxon>
        <taxon>Cypriniformes</taxon>
        <taxon>Cyprinidae</taxon>
        <taxon>Cyprininae</taxon>
        <taxon>Sinocyclocheilus</taxon>
    </lineage>
</organism>
<evidence type="ECO:0000313" key="2">
    <source>
        <dbReference type="Ensembl" id="ENSSGRP00000049237.1"/>
    </source>
</evidence>
<protein>
    <submittedName>
        <fullName evidence="2">Uncharacterized protein</fullName>
    </submittedName>
</protein>
<dbReference type="GO" id="GO:0004045">
    <property type="term" value="F:peptidyl-tRNA hydrolase activity"/>
    <property type="evidence" value="ECO:0007669"/>
    <property type="project" value="InterPro"/>
</dbReference>
<feature type="region of interest" description="Disordered" evidence="1">
    <location>
        <begin position="134"/>
        <end position="165"/>
    </location>
</feature>
<accession>A0A672NG61</accession>
<evidence type="ECO:0000256" key="1">
    <source>
        <dbReference type="SAM" id="MobiDB-lite"/>
    </source>
</evidence>
<dbReference type="InterPro" id="IPR036416">
    <property type="entry name" value="Pept_tRNA_hydro_sf"/>
</dbReference>
<dbReference type="Proteomes" id="UP000472262">
    <property type="component" value="Unassembled WGS sequence"/>
</dbReference>
<dbReference type="SUPFAM" id="SSF53178">
    <property type="entry name" value="Peptidyl-tRNA hydrolase-like"/>
    <property type="match status" value="1"/>
</dbReference>
<proteinExistence type="predicted"/>